<dbReference type="EMBL" id="GFPF01002008">
    <property type="protein sequence ID" value="MAA13154.1"/>
    <property type="molecule type" value="Transcribed_RNA"/>
</dbReference>
<organism evidence="1">
    <name type="scientific">Rhipicephalus zambeziensis</name>
    <dbReference type="NCBI Taxonomy" id="60191"/>
    <lineage>
        <taxon>Eukaryota</taxon>
        <taxon>Metazoa</taxon>
        <taxon>Ecdysozoa</taxon>
        <taxon>Arthropoda</taxon>
        <taxon>Chelicerata</taxon>
        <taxon>Arachnida</taxon>
        <taxon>Acari</taxon>
        <taxon>Parasitiformes</taxon>
        <taxon>Ixodida</taxon>
        <taxon>Ixodoidea</taxon>
        <taxon>Ixodidae</taxon>
        <taxon>Rhipicephalinae</taxon>
        <taxon>Rhipicephalus</taxon>
        <taxon>Rhipicephalus</taxon>
    </lineage>
</organism>
<proteinExistence type="predicted"/>
<name>A0A224YGR8_9ACAR</name>
<protein>
    <submittedName>
        <fullName evidence="1">Uncharacterized protein</fullName>
    </submittedName>
</protein>
<reference evidence="1" key="1">
    <citation type="journal article" date="2017" name="Parasit. Vectors">
        <title>Sialotranscriptomics of Rhipicephalus zambeziensis reveals intricate expression profiles of secretory proteins and suggests tight temporal transcriptional regulation during blood-feeding.</title>
        <authorList>
            <person name="de Castro M.H."/>
            <person name="de Klerk D."/>
            <person name="Pienaar R."/>
            <person name="Rees D.J.G."/>
            <person name="Mans B.J."/>
        </authorList>
    </citation>
    <scope>NUCLEOTIDE SEQUENCE</scope>
    <source>
        <tissue evidence="1">Salivary glands</tissue>
    </source>
</reference>
<evidence type="ECO:0000313" key="1">
    <source>
        <dbReference type="EMBL" id="MAA13154.1"/>
    </source>
</evidence>
<dbReference type="AlphaFoldDB" id="A0A224YGR8"/>
<sequence length="108" mass="12308">MVSVSNASHQFNLTVNFTAYVKMSLSVLYFPGSCGKDPIAPGIRRTQDLLCDVASQKHKPHCDDFSMNWQSLKIGYGTSIFQSPARRRKLHEREKGLQKGWMTIFSFH</sequence>
<accession>A0A224YGR8</accession>